<evidence type="ECO:0000313" key="6">
    <source>
        <dbReference type="Proteomes" id="UP001595868"/>
    </source>
</evidence>
<reference evidence="6" key="1">
    <citation type="journal article" date="2019" name="Int. J. Syst. Evol. Microbiol.">
        <title>The Global Catalogue of Microorganisms (GCM) 10K type strain sequencing project: providing services to taxonomists for standard genome sequencing and annotation.</title>
        <authorList>
            <consortium name="The Broad Institute Genomics Platform"/>
            <consortium name="The Broad Institute Genome Sequencing Center for Infectious Disease"/>
            <person name="Wu L."/>
            <person name="Ma J."/>
        </authorList>
    </citation>
    <scope>NUCLEOTIDE SEQUENCE [LARGE SCALE GENOMIC DNA]</scope>
    <source>
        <strain evidence="6">2902at01</strain>
    </source>
</reference>
<gene>
    <name evidence="5" type="ORF">ACFOX0_07930</name>
</gene>
<keyword evidence="2" id="KW-0238">DNA-binding</keyword>
<dbReference type="PANTHER" id="PTHR42756:SF1">
    <property type="entry name" value="TRANSCRIPTIONAL REPRESSOR OF EMRAB OPERON"/>
    <property type="match status" value="1"/>
</dbReference>
<dbReference type="SUPFAM" id="SSF46785">
    <property type="entry name" value="Winged helix' DNA-binding domain"/>
    <property type="match status" value="1"/>
</dbReference>
<proteinExistence type="predicted"/>
<dbReference type="Gene3D" id="1.10.10.10">
    <property type="entry name" value="Winged helix-like DNA-binding domain superfamily/Winged helix DNA-binding domain"/>
    <property type="match status" value="1"/>
</dbReference>
<dbReference type="PROSITE" id="PS50995">
    <property type="entry name" value="HTH_MARR_2"/>
    <property type="match status" value="1"/>
</dbReference>
<evidence type="ECO:0000259" key="4">
    <source>
        <dbReference type="PROSITE" id="PS50995"/>
    </source>
</evidence>
<dbReference type="InterPro" id="IPR036388">
    <property type="entry name" value="WH-like_DNA-bd_sf"/>
</dbReference>
<dbReference type="PANTHER" id="PTHR42756">
    <property type="entry name" value="TRANSCRIPTIONAL REGULATOR, MARR"/>
    <property type="match status" value="1"/>
</dbReference>
<evidence type="ECO:0000256" key="1">
    <source>
        <dbReference type="ARBA" id="ARBA00023015"/>
    </source>
</evidence>
<comment type="caution">
    <text evidence="5">The sequence shown here is derived from an EMBL/GenBank/DDBJ whole genome shotgun (WGS) entry which is preliminary data.</text>
</comment>
<evidence type="ECO:0000256" key="3">
    <source>
        <dbReference type="ARBA" id="ARBA00023163"/>
    </source>
</evidence>
<dbReference type="EMBL" id="JBHSBN010000004">
    <property type="protein sequence ID" value="MFC4105863.1"/>
    <property type="molecule type" value="Genomic_DNA"/>
</dbReference>
<organism evidence="5 6">
    <name type="scientific">Micromonospora zhanjiangensis</name>
    <dbReference type="NCBI Taxonomy" id="1522057"/>
    <lineage>
        <taxon>Bacteria</taxon>
        <taxon>Bacillati</taxon>
        <taxon>Actinomycetota</taxon>
        <taxon>Actinomycetes</taxon>
        <taxon>Micromonosporales</taxon>
        <taxon>Micromonosporaceae</taxon>
        <taxon>Micromonospora</taxon>
    </lineage>
</organism>
<sequence>MEPADVTRINRALNKLAKLYRAAKAHRLAELGLHPGQDVLLWVLAQERDGMTVSALAARLGVEQPTVTRSLSRMDKAGLFRREPVPADRRQVLIVLTAHGRALIGEIEQIWTDLAEATTGSLPPQEVARMVAAMERAGDGLRQVMGDSAAAVLAEG</sequence>
<protein>
    <submittedName>
        <fullName evidence="5">MarR family winged helix-turn-helix transcriptional regulator</fullName>
    </submittedName>
</protein>
<keyword evidence="6" id="KW-1185">Reference proteome</keyword>
<dbReference type="PRINTS" id="PR00598">
    <property type="entry name" value="HTHMARR"/>
</dbReference>
<dbReference type="InterPro" id="IPR036390">
    <property type="entry name" value="WH_DNA-bd_sf"/>
</dbReference>
<keyword evidence="3" id="KW-0804">Transcription</keyword>
<keyword evidence="1" id="KW-0805">Transcription regulation</keyword>
<dbReference type="SMART" id="SM00347">
    <property type="entry name" value="HTH_MARR"/>
    <property type="match status" value="1"/>
</dbReference>
<dbReference type="Proteomes" id="UP001595868">
    <property type="component" value="Unassembled WGS sequence"/>
</dbReference>
<evidence type="ECO:0000256" key="2">
    <source>
        <dbReference type="ARBA" id="ARBA00023125"/>
    </source>
</evidence>
<dbReference type="Pfam" id="PF12802">
    <property type="entry name" value="MarR_2"/>
    <property type="match status" value="1"/>
</dbReference>
<accession>A0ABV8KIE6</accession>
<dbReference type="InterPro" id="IPR000835">
    <property type="entry name" value="HTH_MarR-typ"/>
</dbReference>
<feature type="domain" description="HTH marR-type" evidence="4">
    <location>
        <begin position="6"/>
        <end position="139"/>
    </location>
</feature>
<evidence type="ECO:0000313" key="5">
    <source>
        <dbReference type="EMBL" id="MFC4105863.1"/>
    </source>
</evidence>
<dbReference type="RefSeq" id="WP_377543184.1">
    <property type="nucleotide sequence ID" value="NZ_JBHSBN010000004.1"/>
</dbReference>
<name>A0ABV8KIE6_9ACTN</name>